<dbReference type="AlphaFoldDB" id="A0A0F9BJD1"/>
<accession>A0A0F9BJD1</accession>
<proteinExistence type="predicted"/>
<protein>
    <submittedName>
        <fullName evidence="1">Uncharacterized protein</fullName>
    </submittedName>
</protein>
<reference evidence="1" key="1">
    <citation type="journal article" date="2015" name="Nature">
        <title>Complex archaea that bridge the gap between prokaryotes and eukaryotes.</title>
        <authorList>
            <person name="Spang A."/>
            <person name="Saw J.H."/>
            <person name="Jorgensen S.L."/>
            <person name="Zaremba-Niedzwiedzka K."/>
            <person name="Martijn J."/>
            <person name="Lind A.E."/>
            <person name="van Eijk R."/>
            <person name="Schleper C."/>
            <person name="Guy L."/>
            <person name="Ettema T.J."/>
        </authorList>
    </citation>
    <scope>NUCLEOTIDE SEQUENCE</scope>
</reference>
<comment type="caution">
    <text evidence="1">The sequence shown here is derived from an EMBL/GenBank/DDBJ whole genome shotgun (WGS) entry which is preliminary data.</text>
</comment>
<organism evidence="1">
    <name type="scientific">marine sediment metagenome</name>
    <dbReference type="NCBI Taxonomy" id="412755"/>
    <lineage>
        <taxon>unclassified sequences</taxon>
        <taxon>metagenomes</taxon>
        <taxon>ecological metagenomes</taxon>
    </lineage>
</organism>
<evidence type="ECO:0000313" key="1">
    <source>
        <dbReference type="EMBL" id="KKK90694.1"/>
    </source>
</evidence>
<feature type="non-terminal residue" evidence="1">
    <location>
        <position position="1"/>
    </location>
</feature>
<sequence>GIYNMADVTNTPSALSITASLLTTTYRVDMTVSPSVLSISVSILAPSDITDNKSVCMNTKTLAVTEYVNFNYNSFTFFNGKYLALNKTGIFELGGNDDDGDDIVASLKTGTIDTYGENINRLRDGYVTFRSDGDILLKDVGDETNERTYTIINSTSGLIHERRIKFQRGIKDRYFSFELSNVNGSSMDIDKLRIAMEPIKKRR</sequence>
<name>A0A0F9BJD1_9ZZZZ</name>
<dbReference type="EMBL" id="LAZR01048983">
    <property type="protein sequence ID" value="KKK90694.1"/>
    <property type="molecule type" value="Genomic_DNA"/>
</dbReference>
<gene>
    <name evidence="1" type="ORF">LCGC14_2720430</name>
</gene>